<protein>
    <submittedName>
        <fullName evidence="1">Uncharacterized protein</fullName>
    </submittedName>
</protein>
<comment type="caution">
    <text evidence="1">The sequence shown here is derived from an EMBL/GenBank/DDBJ whole genome shotgun (WGS) entry which is preliminary data.</text>
</comment>
<name>A0ABP4VE00_9MICO</name>
<reference evidence="2" key="1">
    <citation type="journal article" date="2019" name="Int. J. Syst. Evol. Microbiol.">
        <title>The Global Catalogue of Microorganisms (GCM) 10K type strain sequencing project: providing services to taxonomists for standard genome sequencing and annotation.</title>
        <authorList>
            <consortium name="The Broad Institute Genomics Platform"/>
            <consortium name="The Broad Institute Genome Sequencing Center for Infectious Disease"/>
            <person name="Wu L."/>
            <person name="Ma J."/>
        </authorList>
    </citation>
    <scope>NUCLEOTIDE SEQUENCE [LARGE SCALE GENOMIC DNA]</scope>
    <source>
        <strain evidence="2">JCM 15589</strain>
    </source>
</reference>
<proteinExistence type="predicted"/>
<evidence type="ECO:0000313" key="1">
    <source>
        <dbReference type="EMBL" id="GAA1723551.1"/>
    </source>
</evidence>
<evidence type="ECO:0000313" key="2">
    <source>
        <dbReference type="Proteomes" id="UP001501138"/>
    </source>
</evidence>
<dbReference type="EMBL" id="BAAAPM010000003">
    <property type="protein sequence ID" value="GAA1723551.1"/>
    <property type="molecule type" value="Genomic_DNA"/>
</dbReference>
<dbReference type="Proteomes" id="UP001501138">
    <property type="component" value="Unassembled WGS sequence"/>
</dbReference>
<accession>A0ABP4VE00</accession>
<organism evidence="1 2">
    <name type="scientific">Isoptericola hypogeus</name>
    <dbReference type="NCBI Taxonomy" id="300179"/>
    <lineage>
        <taxon>Bacteria</taxon>
        <taxon>Bacillati</taxon>
        <taxon>Actinomycetota</taxon>
        <taxon>Actinomycetes</taxon>
        <taxon>Micrococcales</taxon>
        <taxon>Promicromonosporaceae</taxon>
        <taxon>Isoptericola</taxon>
    </lineage>
</organism>
<keyword evidence="2" id="KW-1185">Reference proteome</keyword>
<sequence length="116" mass="12549">MRYWQDVLGRTIAHRRPRVELTAWADGAVAERLADTVLPAVAHDVVPAVLDAAREKGRGYYDGLALALTADDGAVDLGDGGLTSFTARLLENRKERCLVSCVSTERLAELRASPTS</sequence>
<gene>
    <name evidence="1" type="ORF">GCM10009809_19270</name>
</gene>